<evidence type="ECO:0000313" key="6">
    <source>
        <dbReference type="EMBL" id="MDF8333054.1"/>
    </source>
</evidence>
<dbReference type="InterPro" id="IPR002569">
    <property type="entry name" value="Met_Sox_Rdtase_MsrA_dom"/>
</dbReference>
<dbReference type="PANTHER" id="PTHR43774:SF1">
    <property type="entry name" value="PEPTIDE METHIONINE SULFOXIDE REDUCTASE MSRA 2"/>
    <property type="match status" value="1"/>
</dbReference>
<feature type="domain" description="Peptide methionine sulphoxide reductase MsrA" evidence="5">
    <location>
        <begin position="26"/>
        <end position="178"/>
    </location>
</feature>
<dbReference type="InterPro" id="IPR036509">
    <property type="entry name" value="Met_Sox_Rdtase_MsrA_sf"/>
</dbReference>
<protein>
    <recommendedName>
        <fullName evidence="4">Peptide methionine sulfoxide reductase MsrA</fullName>
        <shortName evidence="4">Protein-methionine-S-oxide reductase</shortName>
        <ecNumber evidence="4">1.8.4.11</ecNumber>
    </recommendedName>
    <alternativeName>
        <fullName evidence="4">Peptide-methionine (S)-S-oxide reductase</fullName>
        <shortName evidence="4">Peptide Met(O) reductase</shortName>
    </alternativeName>
</protein>
<dbReference type="EC" id="1.8.4.11" evidence="4"/>
<dbReference type="SUPFAM" id="SSF55068">
    <property type="entry name" value="Peptide methionine sulfoxide reductase"/>
    <property type="match status" value="1"/>
</dbReference>
<gene>
    <name evidence="4 6" type="primary">msrA</name>
    <name evidence="6" type="ORF">POM99_07570</name>
</gene>
<sequence length="205" mass="22754">MPAQAETVLAAPEAAVKANETPGLKTAVFAGGCFWGMEAVFSHVKGVKSVVSGFEGGARQDAHYERVSEGDTGHAEAVRITYDPAKIRYDQLLQVFFGVASDPTELNRQGPDTGTQYRNAIVPLSPEQRRVTAGYLAQLKVLNLWKRPIVTAVEPDKGFFPAEDYHQDFALKNPDHGYIKRWDAPKVAALKRLYPQFWQSTFTRN</sequence>
<dbReference type="Pfam" id="PF01625">
    <property type="entry name" value="PMSR"/>
    <property type="match status" value="1"/>
</dbReference>
<keyword evidence="7" id="KW-1185">Reference proteome</keyword>
<accession>A0ABT6CGJ6</accession>
<proteinExistence type="inferred from homology"/>
<comment type="catalytic activity">
    <reaction evidence="3 4">
        <text>[thioredoxin]-disulfide + L-methionine + H2O = L-methionine (S)-S-oxide + [thioredoxin]-dithiol</text>
        <dbReference type="Rhea" id="RHEA:19993"/>
        <dbReference type="Rhea" id="RHEA-COMP:10698"/>
        <dbReference type="Rhea" id="RHEA-COMP:10700"/>
        <dbReference type="ChEBI" id="CHEBI:15377"/>
        <dbReference type="ChEBI" id="CHEBI:29950"/>
        <dbReference type="ChEBI" id="CHEBI:50058"/>
        <dbReference type="ChEBI" id="CHEBI:57844"/>
        <dbReference type="ChEBI" id="CHEBI:58772"/>
        <dbReference type="EC" id="1.8.4.11"/>
    </reaction>
</comment>
<evidence type="ECO:0000256" key="2">
    <source>
        <dbReference type="ARBA" id="ARBA00047806"/>
    </source>
</evidence>
<dbReference type="Proteomes" id="UP001222770">
    <property type="component" value="Unassembled WGS sequence"/>
</dbReference>
<keyword evidence="1 4" id="KW-0560">Oxidoreductase</keyword>
<evidence type="ECO:0000313" key="7">
    <source>
        <dbReference type="Proteomes" id="UP001222770"/>
    </source>
</evidence>
<evidence type="ECO:0000259" key="5">
    <source>
        <dbReference type="Pfam" id="PF01625"/>
    </source>
</evidence>
<comment type="function">
    <text evidence="4">Has an important function as a repair enzyme for proteins that have been inactivated by oxidation. Catalyzes the reversible oxidation-reduction of methionine sulfoxide in proteins to methionine.</text>
</comment>
<evidence type="ECO:0000256" key="3">
    <source>
        <dbReference type="ARBA" id="ARBA00048782"/>
    </source>
</evidence>
<dbReference type="PANTHER" id="PTHR43774">
    <property type="entry name" value="PEPTIDE METHIONINE SULFOXIDE REDUCTASE"/>
    <property type="match status" value="1"/>
</dbReference>
<dbReference type="Gene3D" id="3.30.1060.10">
    <property type="entry name" value="Peptide methionine sulphoxide reductase MsrA"/>
    <property type="match status" value="1"/>
</dbReference>
<dbReference type="RefSeq" id="WP_277276345.1">
    <property type="nucleotide sequence ID" value="NZ_JAROCY010000005.1"/>
</dbReference>
<organism evidence="6 7">
    <name type="scientific">Novosphingobium cyanobacteriorum</name>
    <dbReference type="NCBI Taxonomy" id="3024215"/>
    <lineage>
        <taxon>Bacteria</taxon>
        <taxon>Pseudomonadati</taxon>
        <taxon>Pseudomonadota</taxon>
        <taxon>Alphaproteobacteria</taxon>
        <taxon>Sphingomonadales</taxon>
        <taxon>Sphingomonadaceae</taxon>
        <taxon>Novosphingobium</taxon>
    </lineage>
</organism>
<comment type="catalytic activity">
    <reaction evidence="2 4">
        <text>L-methionyl-[protein] + [thioredoxin]-disulfide + H2O = L-methionyl-(S)-S-oxide-[protein] + [thioredoxin]-dithiol</text>
        <dbReference type="Rhea" id="RHEA:14217"/>
        <dbReference type="Rhea" id="RHEA-COMP:10698"/>
        <dbReference type="Rhea" id="RHEA-COMP:10700"/>
        <dbReference type="Rhea" id="RHEA-COMP:12313"/>
        <dbReference type="Rhea" id="RHEA-COMP:12315"/>
        <dbReference type="ChEBI" id="CHEBI:15377"/>
        <dbReference type="ChEBI" id="CHEBI:16044"/>
        <dbReference type="ChEBI" id="CHEBI:29950"/>
        <dbReference type="ChEBI" id="CHEBI:44120"/>
        <dbReference type="ChEBI" id="CHEBI:50058"/>
        <dbReference type="EC" id="1.8.4.11"/>
    </reaction>
</comment>
<dbReference type="HAMAP" id="MF_01401">
    <property type="entry name" value="MsrA"/>
    <property type="match status" value="1"/>
</dbReference>
<dbReference type="NCBIfam" id="TIGR00401">
    <property type="entry name" value="msrA"/>
    <property type="match status" value="1"/>
</dbReference>
<reference evidence="6 7" key="1">
    <citation type="submission" date="2023-03" db="EMBL/GenBank/DDBJ databases">
        <title>Novosphingobium cyanobacteriorum sp. nov., isolated from a eutrophic reservoir during the Microcystis bloom period.</title>
        <authorList>
            <person name="Kang M."/>
            <person name="Le V."/>
            <person name="Ko S.-R."/>
            <person name="Lee S.-A."/>
            <person name="Ahn C.-Y."/>
        </authorList>
    </citation>
    <scope>NUCLEOTIDE SEQUENCE [LARGE SCALE GENOMIC DNA]</scope>
    <source>
        <strain evidence="6 7">HBC54</strain>
    </source>
</reference>
<comment type="similarity">
    <text evidence="4">Belongs to the MsrA Met sulfoxide reductase family.</text>
</comment>
<evidence type="ECO:0000256" key="1">
    <source>
        <dbReference type="ARBA" id="ARBA00023002"/>
    </source>
</evidence>
<evidence type="ECO:0000256" key="4">
    <source>
        <dbReference type="HAMAP-Rule" id="MF_01401"/>
    </source>
</evidence>
<name>A0ABT6CGJ6_9SPHN</name>
<dbReference type="GO" id="GO:0008113">
    <property type="term" value="F:peptide-methionine (S)-S-oxide reductase activity"/>
    <property type="evidence" value="ECO:0007669"/>
    <property type="project" value="UniProtKB-EC"/>
</dbReference>
<dbReference type="EMBL" id="JAROCY010000005">
    <property type="protein sequence ID" value="MDF8333054.1"/>
    <property type="molecule type" value="Genomic_DNA"/>
</dbReference>
<comment type="caution">
    <text evidence="6">The sequence shown here is derived from an EMBL/GenBank/DDBJ whole genome shotgun (WGS) entry which is preliminary data.</text>
</comment>
<feature type="active site" evidence="4">
    <location>
        <position position="33"/>
    </location>
</feature>